<gene>
    <name evidence="8" type="ORF">MMG00_01825</name>
</gene>
<protein>
    <submittedName>
        <fullName evidence="8">Sugar transporter</fullName>
    </submittedName>
</protein>
<keyword evidence="2" id="KW-1003">Cell membrane</keyword>
<evidence type="ECO:0000313" key="8">
    <source>
        <dbReference type="EMBL" id="UNM96627.1"/>
    </source>
</evidence>
<feature type="transmembrane region" description="Helical" evidence="6">
    <location>
        <begin position="211"/>
        <end position="234"/>
    </location>
</feature>
<dbReference type="InterPro" id="IPR050189">
    <property type="entry name" value="MFS_Efflux_Transporters"/>
</dbReference>
<keyword evidence="8" id="KW-0813">Transport</keyword>
<dbReference type="PANTHER" id="PTHR43124">
    <property type="entry name" value="PURINE EFFLUX PUMP PBUE"/>
    <property type="match status" value="1"/>
</dbReference>
<keyword evidence="5 6" id="KW-0472">Membrane</keyword>
<dbReference type="NCBIfam" id="NF002921">
    <property type="entry name" value="PRK03545.1"/>
    <property type="match status" value="1"/>
</dbReference>
<dbReference type="InterPro" id="IPR011701">
    <property type="entry name" value="MFS"/>
</dbReference>
<feature type="transmembrane region" description="Helical" evidence="6">
    <location>
        <begin position="249"/>
        <end position="267"/>
    </location>
</feature>
<evidence type="ECO:0000256" key="3">
    <source>
        <dbReference type="ARBA" id="ARBA00022692"/>
    </source>
</evidence>
<name>A0ABY3X175_9GAMM</name>
<keyword evidence="3 6" id="KW-0812">Transmembrane</keyword>
<evidence type="ECO:0000256" key="5">
    <source>
        <dbReference type="ARBA" id="ARBA00023136"/>
    </source>
</evidence>
<evidence type="ECO:0000256" key="4">
    <source>
        <dbReference type="ARBA" id="ARBA00022989"/>
    </source>
</evidence>
<reference evidence="8 9" key="1">
    <citation type="submission" date="2022-03" db="EMBL/GenBank/DDBJ databases">
        <title>Ignatzschineria rhizosphaerae HR5S32.</title>
        <authorList>
            <person name="Sun J.Q."/>
            <person name="Feng J.Y."/>
        </authorList>
    </citation>
    <scope>NUCLEOTIDE SEQUENCE [LARGE SCALE GENOMIC DNA]</scope>
    <source>
        <strain evidence="8 9">HR5S32</strain>
    </source>
</reference>
<dbReference type="InterPro" id="IPR036259">
    <property type="entry name" value="MFS_trans_sf"/>
</dbReference>
<evidence type="ECO:0000313" key="9">
    <source>
        <dbReference type="Proteomes" id="UP000829542"/>
    </source>
</evidence>
<feature type="transmembrane region" description="Helical" evidence="6">
    <location>
        <begin position="107"/>
        <end position="129"/>
    </location>
</feature>
<dbReference type="InterPro" id="IPR020846">
    <property type="entry name" value="MFS_dom"/>
</dbReference>
<dbReference type="RefSeq" id="WP_242150566.1">
    <property type="nucleotide sequence ID" value="NZ_CP093379.1"/>
</dbReference>
<dbReference type="CDD" id="cd17324">
    <property type="entry name" value="MFS_NepI_like"/>
    <property type="match status" value="1"/>
</dbReference>
<keyword evidence="8" id="KW-0762">Sugar transport</keyword>
<evidence type="ECO:0000256" key="2">
    <source>
        <dbReference type="ARBA" id="ARBA00022475"/>
    </source>
</evidence>
<evidence type="ECO:0000256" key="6">
    <source>
        <dbReference type="SAM" id="Phobius"/>
    </source>
</evidence>
<feature type="domain" description="Major facilitator superfamily (MFS) profile" evidence="7">
    <location>
        <begin position="16"/>
        <end position="390"/>
    </location>
</feature>
<keyword evidence="4 6" id="KW-1133">Transmembrane helix</keyword>
<accession>A0ABY3X175</accession>
<organism evidence="8 9">
    <name type="scientific">Ignatzschineria rhizosphaerae</name>
    <dbReference type="NCBI Taxonomy" id="2923279"/>
    <lineage>
        <taxon>Bacteria</taxon>
        <taxon>Pseudomonadati</taxon>
        <taxon>Pseudomonadota</taxon>
        <taxon>Gammaproteobacteria</taxon>
        <taxon>Cardiobacteriales</taxon>
        <taxon>Ignatzschineriaceae</taxon>
        <taxon>Ignatzschineria</taxon>
    </lineage>
</organism>
<feature type="transmembrane region" description="Helical" evidence="6">
    <location>
        <begin position="49"/>
        <end position="74"/>
    </location>
</feature>
<dbReference type="SUPFAM" id="SSF103473">
    <property type="entry name" value="MFS general substrate transporter"/>
    <property type="match status" value="1"/>
</dbReference>
<sequence length="406" mass="44004">MQTSQDNQQFNLAWLRVIVLAIAGFVFNTTEFIPIALLTDIGASFELSAAKVGIMITIYAWVVALASLPLMLLVSSFERKSLLTIVFIIFIVSHIATFFANSFSMLIVGRIGVALSHAIFWSITAALAIRVAPLGKKSQALGILATGTALATVLGIPLGRIIGQLVGWRYTFLLIGLVALITLIVLYLILPRLPSQNAGNAKSIPLILKRPALLGIFFITMLVVTAHFTAYSYIEPFSETIAQLSPNKTTVLLLIFGGAGILGSYIFSKKNNQYPLAFLPVMIVLLSLSLLLIFPSTYLHNGLLFLAILWGVSMTGIALALQLKVLELAPDATDIAMAIFSGIFNIGIGGGALVGTIIIEKIGLHYISFAAFFIALLALLLTSFCFIRYRLTFLKATHSTQEMTHH</sequence>
<dbReference type="Gene3D" id="1.20.1250.20">
    <property type="entry name" value="MFS general substrate transporter like domains"/>
    <property type="match status" value="1"/>
</dbReference>
<dbReference type="PANTHER" id="PTHR43124:SF4">
    <property type="entry name" value="SUGAR EFFLUX TRANSPORTER"/>
    <property type="match status" value="1"/>
</dbReference>
<comment type="subcellular location">
    <subcellularLocation>
        <location evidence="1">Cell membrane</location>
        <topology evidence="1">Multi-pass membrane protein</topology>
    </subcellularLocation>
</comment>
<feature type="transmembrane region" description="Helical" evidence="6">
    <location>
        <begin position="365"/>
        <end position="387"/>
    </location>
</feature>
<keyword evidence="9" id="KW-1185">Reference proteome</keyword>
<feature type="transmembrane region" description="Helical" evidence="6">
    <location>
        <begin position="12"/>
        <end position="37"/>
    </location>
</feature>
<dbReference type="Pfam" id="PF07690">
    <property type="entry name" value="MFS_1"/>
    <property type="match status" value="1"/>
</dbReference>
<feature type="transmembrane region" description="Helical" evidence="6">
    <location>
        <begin position="302"/>
        <end position="323"/>
    </location>
</feature>
<evidence type="ECO:0000256" key="1">
    <source>
        <dbReference type="ARBA" id="ARBA00004651"/>
    </source>
</evidence>
<evidence type="ECO:0000259" key="7">
    <source>
        <dbReference type="PROSITE" id="PS50850"/>
    </source>
</evidence>
<dbReference type="PROSITE" id="PS50850">
    <property type="entry name" value="MFS"/>
    <property type="match status" value="1"/>
</dbReference>
<dbReference type="EMBL" id="CP093379">
    <property type="protein sequence ID" value="UNM96627.1"/>
    <property type="molecule type" value="Genomic_DNA"/>
</dbReference>
<feature type="transmembrane region" description="Helical" evidence="6">
    <location>
        <begin position="168"/>
        <end position="190"/>
    </location>
</feature>
<feature type="transmembrane region" description="Helical" evidence="6">
    <location>
        <begin position="335"/>
        <end position="359"/>
    </location>
</feature>
<proteinExistence type="predicted"/>
<feature type="transmembrane region" description="Helical" evidence="6">
    <location>
        <begin position="141"/>
        <end position="162"/>
    </location>
</feature>
<feature type="transmembrane region" description="Helical" evidence="6">
    <location>
        <begin position="274"/>
        <end position="296"/>
    </location>
</feature>
<dbReference type="Proteomes" id="UP000829542">
    <property type="component" value="Chromosome"/>
</dbReference>
<feature type="transmembrane region" description="Helical" evidence="6">
    <location>
        <begin position="81"/>
        <end position="101"/>
    </location>
</feature>